<gene>
    <name evidence="10" type="ORF">HCN50_24690</name>
</gene>
<reference evidence="10 11" key="1">
    <citation type="submission" date="2020-03" db="EMBL/GenBank/DDBJ databases">
        <title>Bradyrhizobium diversity isolated from nodules of Muelleranthus trifoliolatus.</title>
        <authorList>
            <person name="Klepa M."/>
            <person name="Helene L."/>
            <person name="Hungria M."/>
        </authorList>
    </citation>
    <scope>NUCLEOTIDE SEQUENCE [LARGE SCALE GENOMIC DNA]</scope>
    <source>
        <strain evidence="10 11">WSM 1744</strain>
    </source>
</reference>
<dbReference type="Proteomes" id="UP000528734">
    <property type="component" value="Unassembled WGS sequence"/>
</dbReference>
<dbReference type="EMBL" id="JAAVLW010000007">
    <property type="protein sequence ID" value="NOJ49407.1"/>
    <property type="molecule type" value="Genomic_DNA"/>
</dbReference>
<evidence type="ECO:0000256" key="6">
    <source>
        <dbReference type="ARBA" id="ARBA00023136"/>
    </source>
</evidence>
<dbReference type="InterPro" id="IPR017475">
    <property type="entry name" value="EPS_sugar_tfrase"/>
</dbReference>
<evidence type="ECO:0000256" key="2">
    <source>
        <dbReference type="ARBA" id="ARBA00006464"/>
    </source>
</evidence>
<dbReference type="PANTHER" id="PTHR30576">
    <property type="entry name" value="COLANIC BIOSYNTHESIS UDP-GLUCOSE LIPID CARRIER TRANSFERASE"/>
    <property type="match status" value="1"/>
</dbReference>
<dbReference type="NCBIfam" id="TIGR03025">
    <property type="entry name" value="EPS_sugtrans"/>
    <property type="match status" value="1"/>
</dbReference>
<proteinExistence type="inferred from homology"/>
<dbReference type="InterPro" id="IPR017473">
    <property type="entry name" value="Undecaprenyl-P_gluc_Ptfrase"/>
</dbReference>
<dbReference type="Pfam" id="PF13727">
    <property type="entry name" value="CoA_binding_3"/>
    <property type="match status" value="1"/>
</dbReference>
<evidence type="ECO:0000256" key="8">
    <source>
        <dbReference type="SAM" id="Phobius"/>
    </source>
</evidence>
<dbReference type="InterPro" id="IPR036291">
    <property type="entry name" value="NAD(P)-bd_dom_sf"/>
</dbReference>
<dbReference type="Pfam" id="PF02397">
    <property type="entry name" value="Bac_transf"/>
    <property type="match status" value="1"/>
</dbReference>
<evidence type="ECO:0000256" key="3">
    <source>
        <dbReference type="ARBA" id="ARBA00022679"/>
    </source>
</evidence>
<sequence>MELINARSMLDATAAATADRPPVERRRRLSSAALAVADQKVGRAYSPIVIAGAVRVIDFTILSAIGIALYFGYVVPLNGLHWEFLAAIFGVAATAVICFQAADIYQVQLFRGHLRQMTRMVSSWAFVFLLFIGASFIVKLGSEISRLWLTAFFVTGLAALGTGRLFLRSLVRGWARQGRLDRRTIIVGADESGEQLIQALKVQDDSDIKVLGVFDDRNDDRAMDTCAGSPKLGKVDDIVEFARRTRIDLVLFALPISAETRILEMLKKLWVLPVDIRLSAHTNKLRFRPRSYSYVGEVPTLDMFEAPITDWDLVMKWLFDHVVGIVILVLALPVMGLVALAVKLDSPGPVLFRQKRFGFNNERIDVFKFRSMYHHQADPTASKVVTRNDPRVTRVGRFIRKTSLDELPQLFNVVFKGNLSLVGPRPHAVQGKLQSRLFDEAVDGYFARHRVKPGITGWAQINGWRGEVDTDEKIAKRVEFDLYYIENWSVLFDLYILLKTPIALMTKSENAY</sequence>
<keyword evidence="11" id="KW-1185">Reference proteome</keyword>
<comment type="caution">
    <text evidence="10">The sequence shown here is derived from an EMBL/GenBank/DDBJ whole genome shotgun (WGS) entry which is preliminary data.</text>
</comment>
<keyword evidence="7" id="KW-0270">Exopolysaccharide synthesis</keyword>
<dbReference type="SUPFAM" id="SSF51735">
    <property type="entry name" value="NAD(P)-binding Rossmann-fold domains"/>
    <property type="match status" value="1"/>
</dbReference>
<dbReference type="NCBIfam" id="TIGR03023">
    <property type="entry name" value="WcaJ_sugtrans"/>
    <property type="match status" value="1"/>
</dbReference>
<dbReference type="InterPro" id="IPR003362">
    <property type="entry name" value="Bact_transf"/>
</dbReference>
<comment type="similarity">
    <text evidence="2">Belongs to the bacterial sugar transferase family.</text>
</comment>
<evidence type="ECO:0000313" key="10">
    <source>
        <dbReference type="EMBL" id="NOJ49407.1"/>
    </source>
</evidence>
<feature type="domain" description="Bacterial sugar transferase" evidence="9">
    <location>
        <begin position="316"/>
        <end position="505"/>
    </location>
</feature>
<dbReference type="PANTHER" id="PTHR30576:SF0">
    <property type="entry name" value="UNDECAPRENYL-PHOSPHATE N-ACETYLGALACTOSAMINYL 1-PHOSPHATE TRANSFERASE-RELATED"/>
    <property type="match status" value="1"/>
</dbReference>
<feature type="transmembrane region" description="Helical" evidence="8">
    <location>
        <begin position="84"/>
        <end position="102"/>
    </location>
</feature>
<dbReference type="EC" id="2.7.8.31" evidence="10"/>
<dbReference type="GO" id="GO:0016020">
    <property type="term" value="C:membrane"/>
    <property type="evidence" value="ECO:0007669"/>
    <property type="project" value="UniProtKB-SubCell"/>
</dbReference>
<keyword evidence="5 8" id="KW-1133">Transmembrane helix</keyword>
<dbReference type="AlphaFoldDB" id="A0A7Y4H9X1"/>
<comment type="subcellular location">
    <subcellularLocation>
        <location evidence="1">Membrane</location>
        <topology evidence="1">Multi-pass membrane protein</topology>
    </subcellularLocation>
</comment>
<dbReference type="GO" id="GO:0089702">
    <property type="term" value="F:undecaprenyl-phosphate glucose phosphotransferase activity"/>
    <property type="evidence" value="ECO:0007669"/>
    <property type="project" value="UniProtKB-EC"/>
</dbReference>
<evidence type="ECO:0000313" key="11">
    <source>
        <dbReference type="Proteomes" id="UP000528734"/>
    </source>
</evidence>
<feature type="transmembrane region" description="Helical" evidence="8">
    <location>
        <begin position="48"/>
        <end position="72"/>
    </location>
</feature>
<evidence type="ECO:0000256" key="1">
    <source>
        <dbReference type="ARBA" id="ARBA00004141"/>
    </source>
</evidence>
<keyword evidence="3 10" id="KW-0808">Transferase</keyword>
<evidence type="ECO:0000256" key="4">
    <source>
        <dbReference type="ARBA" id="ARBA00022692"/>
    </source>
</evidence>
<evidence type="ECO:0000259" key="9">
    <source>
        <dbReference type="Pfam" id="PF02397"/>
    </source>
</evidence>
<protein>
    <submittedName>
        <fullName evidence="10">Undecaprenyl-phosphate glucose phosphotransferase</fullName>
        <ecNumber evidence="10">2.7.8.31</ecNumber>
    </submittedName>
</protein>
<organism evidence="10 11">
    <name type="scientific">Bradyrhizobium archetypum</name>
    <dbReference type="NCBI Taxonomy" id="2721160"/>
    <lineage>
        <taxon>Bacteria</taxon>
        <taxon>Pseudomonadati</taxon>
        <taxon>Pseudomonadota</taxon>
        <taxon>Alphaproteobacteria</taxon>
        <taxon>Hyphomicrobiales</taxon>
        <taxon>Nitrobacteraceae</taxon>
        <taxon>Bradyrhizobium</taxon>
    </lineage>
</organism>
<feature type="transmembrane region" description="Helical" evidence="8">
    <location>
        <begin position="123"/>
        <end position="141"/>
    </location>
</feature>
<evidence type="ECO:0000256" key="7">
    <source>
        <dbReference type="ARBA" id="ARBA00023169"/>
    </source>
</evidence>
<feature type="transmembrane region" description="Helical" evidence="8">
    <location>
        <begin position="322"/>
        <end position="342"/>
    </location>
</feature>
<feature type="transmembrane region" description="Helical" evidence="8">
    <location>
        <begin position="147"/>
        <end position="167"/>
    </location>
</feature>
<accession>A0A7Y4H9X1</accession>
<keyword evidence="6 8" id="KW-0472">Membrane</keyword>
<keyword evidence="4 8" id="KW-0812">Transmembrane</keyword>
<evidence type="ECO:0000256" key="5">
    <source>
        <dbReference type="ARBA" id="ARBA00022989"/>
    </source>
</evidence>
<name>A0A7Y4H9X1_9BRAD</name>
<dbReference type="Gene3D" id="3.40.50.720">
    <property type="entry name" value="NAD(P)-binding Rossmann-like Domain"/>
    <property type="match status" value="1"/>
</dbReference>
<dbReference type="GO" id="GO:0000271">
    <property type="term" value="P:polysaccharide biosynthetic process"/>
    <property type="evidence" value="ECO:0007669"/>
    <property type="project" value="UniProtKB-KW"/>
</dbReference>